<comment type="caution">
    <text evidence="2">The sequence shown here is derived from an EMBL/GenBank/DDBJ whole genome shotgun (WGS) entry which is preliminary data.</text>
</comment>
<dbReference type="EMBL" id="BAAAFO010000002">
    <property type="protein sequence ID" value="GAA0247523.1"/>
    <property type="molecule type" value="Genomic_DNA"/>
</dbReference>
<dbReference type="RefSeq" id="WP_343881086.1">
    <property type="nucleotide sequence ID" value="NZ_BAAAFO010000002.1"/>
</dbReference>
<keyword evidence="3" id="KW-1185">Reference proteome</keyword>
<accession>A0ABN0UE48</accession>
<keyword evidence="1" id="KW-0732">Signal</keyword>
<evidence type="ECO:0000313" key="3">
    <source>
        <dbReference type="Proteomes" id="UP001500657"/>
    </source>
</evidence>
<gene>
    <name evidence="2" type="ORF">GCM10009126_11310</name>
</gene>
<evidence type="ECO:0000313" key="2">
    <source>
        <dbReference type="EMBL" id="GAA0247523.1"/>
    </source>
</evidence>
<proteinExistence type="predicted"/>
<name>A0ABN0UE48_9GAMM</name>
<feature type="signal peptide" evidence="1">
    <location>
        <begin position="1"/>
        <end position="22"/>
    </location>
</feature>
<dbReference type="Proteomes" id="UP001500657">
    <property type="component" value="Unassembled WGS sequence"/>
</dbReference>
<protein>
    <submittedName>
        <fullName evidence="2">Uncharacterized protein</fullName>
    </submittedName>
</protein>
<feature type="chain" id="PRO_5045195096" evidence="1">
    <location>
        <begin position="23"/>
        <end position="178"/>
    </location>
</feature>
<organism evidence="2 3">
    <name type="scientific">Rhodanobacter caeni</name>
    <dbReference type="NCBI Taxonomy" id="657654"/>
    <lineage>
        <taxon>Bacteria</taxon>
        <taxon>Pseudomonadati</taxon>
        <taxon>Pseudomonadota</taxon>
        <taxon>Gammaproteobacteria</taxon>
        <taxon>Lysobacterales</taxon>
        <taxon>Rhodanobacteraceae</taxon>
        <taxon>Rhodanobacter</taxon>
    </lineage>
</organism>
<evidence type="ECO:0000256" key="1">
    <source>
        <dbReference type="SAM" id="SignalP"/>
    </source>
</evidence>
<sequence>MRHVIFAAALLGSVFFPIAAHAAEGAADNTSAAVAVPTVVPFAEGAVIAGAVKRECKLGEKLSTFIKESGQEQGIAVTQVAEVNAKAPGRTLVVEISDSMAGGNAFIGHNTYTTVKGKLYQDGAELGNFVGRRNSMGGAFGAFKGNCAVLGRTVQALGSDIAGWLAHPGKDSQLGDLN</sequence>
<reference evidence="2 3" key="1">
    <citation type="journal article" date="2019" name="Int. J. Syst. Evol. Microbiol.">
        <title>The Global Catalogue of Microorganisms (GCM) 10K type strain sequencing project: providing services to taxonomists for standard genome sequencing and annotation.</title>
        <authorList>
            <consortium name="The Broad Institute Genomics Platform"/>
            <consortium name="The Broad Institute Genome Sequencing Center for Infectious Disease"/>
            <person name="Wu L."/>
            <person name="Ma J."/>
        </authorList>
    </citation>
    <scope>NUCLEOTIDE SEQUENCE [LARGE SCALE GENOMIC DNA]</scope>
    <source>
        <strain evidence="2 3">JCM 16242</strain>
    </source>
</reference>